<evidence type="ECO:0000313" key="3">
    <source>
        <dbReference type="Proteomes" id="UP000225706"/>
    </source>
</evidence>
<protein>
    <submittedName>
        <fullName evidence="2">Uncharacterized protein</fullName>
    </submittedName>
</protein>
<keyword evidence="3" id="KW-1185">Reference proteome</keyword>
<comment type="caution">
    <text evidence="2">The sequence shown here is derived from an EMBL/GenBank/DDBJ whole genome shotgun (WGS) entry which is preliminary data.</text>
</comment>
<reference evidence="3" key="1">
    <citation type="journal article" date="2017" name="bioRxiv">
        <title>Comparative analysis of the genomes of Stylophora pistillata and Acropora digitifera provides evidence for extensive differences between species of corals.</title>
        <authorList>
            <person name="Voolstra C.R."/>
            <person name="Li Y."/>
            <person name="Liew Y.J."/>
            <person name="Baumgarten S."/>
            <person name="Zoccola D."/>
            <person name="Flot J.-F."/>
            <person name="Tambutte S."/>
            <person name="Allemand D."/>
            <person name="Aranda M."/>
        </authorList>
    </citation>
    <scope>NUCLEOTIDE SEQUENCE [LARGE SCALE GENOMIC DNA]</scope>
</reference>
<gene>
    <name evidence="2" type="ORF">AWC38_SpisGene13454</name>
</gene>
<feature type="region of interest" description="Disordered" evidence="1">
    <location>
        <begin position="26"/>
        <end position="47"/>
    </location>
</feature>
<feature type="compositionally biased region" description="Low complexity" evidence="1">
    <location>
        <begin position="38"/>
        <end position="47"/>
    </location>
</feature>
<organism evidence="2 3">
    <name type="scientific">Stylophora pistillata</name>
    <name type="common">Smooth cauliflower coral</name>
    <dbReference type="NCBI Taxonomy" id="50429"/>
    <lineage>
        <taxon>Eukaryota</taxon>
        <taxon>Metazoa</taxon>
        <taxon>Cnidaria</taxon>
        <taxon>Anthozoa</taxon>
        <taxon>Hexacorallia</taxon>
        <taxon>Scleractinia</taxon>
        <taxon>Astrocoeniina</taxon>
        <taxon>Pocilloporidae</taxon>
        <taxon>Stylophora</taxon>
    </lineage>
</organism>
<dbReference type="EMBL" id="LSMT01000254">
    <property type="protein sequence ID" value="PFX22039.1"/>
    <property type="molecule type" value="Genomic_DNA"/>
</dbReference>
<evidence type="ECO:0000313" key="2">
    <source>
        <dbReference type="EMBL" id="PFX22039.1"/>
    </source>
</evidence>
<name>A0A2B4RZ07_STYPI</name>
<dbReference type="AlphaFoldDB" id="A0A2B4RZ07"/>
<dbReference type="Proteomes" id="UP000225706">
    <property type="component" value="Unassembled WGS sequence"/>
</dbReference>
<proteinExistence type="predicted"/>
<sequence>MASNSSCDGGKGKEILELQQKASELSTLLGSDTEKQSKASTSNQSSSVSFSYMPSFRKQLHPSSNTFHGKGKGKSVVKGSFMRDVILLPGPNLNRVPRQTKCGWVMENRFMISGFQLQKEQSVYRVEASLEGAFDEKMDFEILMLIHLTLVKPSLAPEQDLNGVMLNRVFTEKPIYLRPFKEICDSSICSVERFNQRYWLAVVSRMKVTEGNMDNTG</sequence>
<accession>A0A2B4RZ07</accession>
<evidence type="ECO:0000256" key="1">
    <source>
        <dbReference type="SAM" id="MobiDB-lite"/>
    </source>
</evidence>